<dbReference type="GO" id="GO:0003700">
    <property type="term" value="F:DNA-binding transcription factor activity"/>
    <property type="evidence" value="ECO:0007669"/>
    <property type="project" value="InterPro"/>
</dbReference>
<dbReference type="PANTHER" id="PTHR30346:SF29">
    <property type="entry name" value="LYSR SUBSTRATE-BINDING"/>
    <property type="match status" value="1"/>
</dbReference>
<dbReference type="PROSITE" id="PS50931">
    <property type="entry name" value="HTH_LYSR"/>
    <property type="match status" value="1"/>
</dbReference>
<accession>A0A7J5B162</accession>
<dbReference type="GO" id="GO:0032993">
    <property type="term" value="C:protein-DNA complex"/>
    <property type="evidence" value="ECO:0007669"/>
    <property type="project" value="TreeGrafter"/>
</dbReference>
<dbReference type="InterPro" id="IPR005119">
    <property type="entry name" value="LysR_subst-bd"/>
</dbReference>
<keyword evidence="2" id="KW-0805">Transcription regulation</keyword>
<dbReference type="OrthoDB" id="4131546at2"/>
<dbReference type="InterPro" id="IPR000847">
    <property type="entry name" value="LysR_HTH_N"/>
</dbReference>
<dbReference type="AlphaFoldDB" id="A0A7J5B162"/>
<keyword evidence="4" id="KW-0804">Transcription</keyword>
<dbReference type="Gene3D" id="1.10.10.10">
    <property type="entry name" value="Winged helix-like DNA-binding domain superfamily/Winged helix DNA-binding domain"/>
    <property type="match status" value="1"/>
</dbReference>
<dbReference type="Gene3D" id="3.40.190.10">
    <property type="entry name" value="Periplasmic binding protein-like II"/>
    <property type="match status" value="2"/>
</dbReference>
<evidence type="ECO:0000259" key="5">
    <source>
        <dbReference type="PROSITE" id="PS50931"/>
    </source>
</evidence>
<dbReference type="Pfam" id="PF03466">
    <property type="entry name" value="LysR_substrate"/>
    <property type="match status" value="1"/>
</dbReference>
<proteinExistence type="inferred from homology"/>
<evidence type="ECO:0000256" key="4">
    <source>
        <dbReference type="ARBA" id="ARBA00023163"/>
    </source>
</evidence>
<dbReference type="Proteomes" id="UP000490386">
    <property type="component" value="Unassembled WGS sequence"/>
</dbReference>
<gene>
    <name evidence="6" type="ORF">F8O03_10655</name>
</gene>
<organism evidence="6 7">
    <name type="scientific">Pseudoclavibacter terrae</name>
    <dbReference type="NCBI Taxonomy" id="1530195"/>
    <lineage>
        <taxon>Bacteria</taxon>
        <taxon>Bacillati</taxon>
        <taxon>Actinomycetota</taxon>
        <taxon>Actinomycetes</taxon>
        <taxon>Micrococcales</taxon>
        <taxon>Microbacteriaceae</taxon>
        <taxon>Pseudoclavibacter</taxon>
    </lineage>
</organism>
<comment type="similarity">
    <text evidence="1">Belongs to the LysR transcriptional regulatory family.</text>
</comment>
<dbReference type="InterPro" id="IPR036388">
    <property type="entry name" value="WH-like_DNA-bd_sf"/>
</dbReference>
<reference evidence="6 7" key="1">
    <citation type="submission" date="2019-09" db="EMBL/GenBank/DDBJ databases">
        <title>Phylogeny of genus Pseudoclavibacter and closely related genus.</title>
        <authorList>
            <person name="Li Y."/>
        </authorList>
    </citation>
    <scope>NUCLEOTIDE SEQUENCE [LARGE SCALE GENOMIC DNA]</scope>
    <source>
        <strain evidence="6 7">THG-MD12</strain>
    </source>
</reference>
<evidence type="ECO:0000256" key="1">
    <source>
        <dbReference type="ARBA" id="ARBA00009437"/>
    </source>
</evidence>
<dbReference type="PANTHER" id="PTHR30346">
    <property type="entry name" value="TRANSCRIPTIONAL DUAL REGULATOR HCAR-RELATED"/>
    <property type="match status" value="1"/>
</dbReference>
<protein>
    <submittedName>
        <fullName evidence="6">LysR family transcriptional regulator</fullName>
    </submittedName>
</protein>
<keyword evidence="3" id="KW-0238">DNA-binding</keyword>
<dbReference type="GO" id="GO:0003677">
    <property type="term" value="F:DNA binding"/>
    <property type="evidence" value="ECO:0007669"/>
    <property type="project" value="UniProtKB-KW"/>
</dbReference>
<dbReference type="InterPro" id="IPR036390">
    <property type="entry name" value="WH_DNA-bd_sf"/>
</dbReference>
<dbReference type="Pfam" id="PF00126">
    <property type="entry name" value="HTH_1"/>
    <property type="match status" value="1"/>
</dbReference>
<dbReference type="SUPFAM" id="SSF53850">
    <property type="entry name" value="Periplasmic binding protein-like II"/>
    <property type="match status" value="1"/>
</dbReference>
<evidence type="ECO:0000256" key="2">
    <source>
        <dbReference type="ARBA" id="ARBA00023015"/>
    </source>
</evidence>
<evidence type="ECO:0000313" key="6">
    <source>
        <dbReference type="EMBL" id="KAB1637668.1"/>
    </source>
</evidence>
<name>A0A7J5B162_9MICO</name>
<evidence type="ECO:0000313" key="7">
    <source>
        <dbReference type="Proteomes" id="UP000490386"/>
    </source>
</evidence>
<keyword evidence="7" id="KW-1185">Reference proteome</keyword>
<comment type="caution">
    <text evidence="6">The sequence shown here is derived from an EMBL/GenBank/DDBJ whole genome shotgun (WGS) entry which is preliminary data.</text>
</comment>
<feature type="domain" description="HTH lysR-type" evidence="5">
    <location>
        <begin position="1"/>
        <end position="58"/>
    </location>
</feature>
<dbReference type="SUPFAM" id="SSF46785">
    <property type="entry name" value="Winged helix' DNA-binding domain"/>
    <property type="match status" value="1"/>
</dbReference>
<evidence type="ECO:0000256" key="3">
    <source>
        <dbReference type="ARBA" id="ARBA00023125"/>
    </source>
</evidence>
<dbReference type="RefSeq" id="WP_151423859.1">
    <property type="nucleotide sequence ID" value="NZ_WBJX01000003.1"/>
</dbReference>
<dbReference type="EMBL" id="WBJX01000003">
    <property type="protein sequence ID" value="KAB1637668.1"/>
    <property type="molecule type" value="Genomic_DNA"/>
</dbReference>
<sequence>METRRLEYLVDLERLGSMRAVADQHLTTTSVVSQQLALLQQELGAHLLQRVGRGVRLTAAGSRLAARASGILASLDEARRDFDPDAEPQGTLRVAGFATAARALFPIMRELAASHPGVRLVLEEQEPDEAFALVDAGRIDLALVYDYTLAPLRIPPGYESVRLWEGEWGIGVPDRVAAALPGGGHEALPNRDLMLALREREWIGNSRNNADEIAIGVLASLADYEPNVTHQSDDLALVEDLIAAEFGVGMLPLTREPRDNVHIVRMQDPPMLRASAAYLRGTAEWPLLRHVLDRLTGG</sequence>